<protein>
    <submittedName>
        <fullName evidence="5">Uncharacterized protein</fullName>
    </submittedName>
</protein>
<dbReference type="PANTHER" id="PTHR24180:SF45">
    <property type="entry name" value="POLY [ADP-RIBOSE] POLYMERASE TANKYRASE"/>
    <property type="match status" value="1"/>
</dbReference>
<sequence>MSSSDDSTPSAAQFERDPRSESDSHDCAKLLHAAGYDKGQLLPRVLSQLRVSGRAGEATAKCRDSMGRTALLISSFKGNLDSVQRCLDCHESVLAGVAETDKHGLSALEYACWRGHTSIVDYLLRKGADPTSRDLFGLQPLHKGRVGHGHIQAAQRLLSDGACDPNARCGDVHAPAEYEARTKHQTALHVACSREEHGQFVPADPQMVGMLLRHGCSPNVQDDNGDTPLHHAAAACDLAAARMLLRHGGRVHTSNLRGLRAVDRMPHDCSYTLYDMLLTGEF</sequence>
<gene>
    <name evidence="5" type="ORF">CYMTET_54170</name>
</gene>
<feature type="repeat" description="ANK" evidence="3">
    <location>
        <begin position="103"/>
        <end position="135"/>
    </location>
</feature>
<dbReference type="InterPro" id="IPR036770">
    <property type="entry name" value="Ankyrin_rpt-contain_sf"/>
</dbReference>
<evidence type="ECO:0000313" key="5">
    <source>
        <dbReference type="EMBL" id="KAK3235642.1"/>
    </source>
</evidence>
<dbReference type="AlphaFoldDB" id="A0AAE0EPV2"/>
<feature type="compositionally biased region" description="Polar residues" evidence="4">
    <location>
        <begin position="1"/>
        <end position="11"/>
    </location>
</feature>
<evidence type="ECO:0000256" key="4">
    <source>
        <dbReference type="SAM" id="MobiDB-lite"/>
    </source>
</evidence>
<dbReference type="PROSITE" id="PS50297">
    <property type="entry name" value="ANK_REP_REGION"/>
    <property type="match status" value="2"/>
</dbReference>
<evidence type="ECO:0000313" key="6">
    <source>
        <dbReference type="Proteomes" id="UP001190700"/>
    </source>
</evidence>
<dbReference type="EMBL" id="LGRX02035257">
    <property type="protein sequence ID" value="KAK3235642.1"/>
    <property type="molecule type" value="Genomic_DNA"/>
</dbReference>
<keyword evidence="2 3" id="KW-0040">ANK repeat</keyword>
<keyword evidence="6" id="KW-1185">Reference proteome</keyword>
<dbReference type="InterPro" id="IPR051637">
    <property type="entry name" value="Ank_repeat_dom-contain_49"/>
</dbReference>
<dbReference type="InterPro" id="IPR002110">
    <property type="entry name" value="Ankyrin_rpt"/>
</dbReference>
<dbReference type="Proteomes" id="UP001190700">
    <property type="component" value="Unassembled WGS sequence"/>
</dbReference>
<evidence type="ECO:0000256" key="3">
    <source>
        <dbReference type="PROSITE-ProRule" id="PRU00023"/>
    </source>
</evidence>
<feature type="region of interest" description="Disordered" evidence="4">
    <location>
        <begin position="1"/>
        <end position="24"/>
    </location>
</feature>
<evidence type="ECO:0000256" key="2">
    <source>
        <dbReference type="ARBA" id="ARBA00023043"/>
    </source>
</evidence>
<feature type="compositionally biased region" description="Basic and acidic residues" evidence="4">
    <location>
        <begin position="14"/>
        <end position="24"/>
    </location>
</feature>
<proteinExistence type="predicted"/>
<evidence type="ECO:0000256" key="1">
    <source>
        <dbReference type="ARBA" id="ARBA00022737"/>
    </source>
</evidence>
<comment type="caution">
    <text evidence="5">The sequence shown here is derived from an EMBL/GenBank/DDBJ whole genome shotgun (WGS) entry which is preliminary data.</text>
</comment>
<organism evidence="5 6">
    <name type="scientific">Cymbomonas tetramitiformis</name>
    <dbReference type="NCBI Taxonomy" id="36881"/>
    <lineage>
        <taxon>Eukaryota</taxon>
        <taxon>Viridiplantae</taxon>
        <taxon>Chlorophyta</taxon>
        <taxon>Pyramimonadophyceae</taxon>
        <taxon>Pyramimonadales</taxon>
        <taxon>Pyramimonadaceae</taxon>
        <taxon>Cymbomonas</taxon>
    </lineage>
</organism>
<dbReference type="PANTHER" id="PTHR24180">
    <property type="entry name" value="CYCLIN-DEPENDENT KINASE INHIBITOR 2C-RELATED"/>
    <property type="match status" value="1"/>
</dbReference>
<feature type="repeat" description="ANK" evidence="3">
    <location>
        <begin position="224"/>
        <end position="256"/>
    </location>
</feature>
<dbReference type="Pfam" id="PF12796">
    <property type="entry name" value="Ank_2"/>
    <property type="match status" value="2"/>
</dbReference>
<accession>A0AAE0EPV2</accession>
<keyword evidence="1" id="KW-0677">Repeat</keyword>
<dbReference type="PROSITE" id="PS50088">
    <property type="entry name" value="ANK_REPEAT"/>
    <property type="match status" value="2"/>
</dbReference>
<dbReference type="Gene3D" id="1.25.40.20">
    <property type="entry name" value="Ankyrin repeat-containing domain"/>
    <property type="match status" value="2"/>
</dbReference>
<name>A0AAE0EPV2_9CHLO</name>
<reference evidence="5 6" key="1">
    <citation type="journal article" date="2015" name="Genome Biol. Evol.">
        <title>Comparative Genomics of a Bacterivorous Green Alga Reveals Evolutionary Causalities and Consequences of Phago-Mixotrophic Mode of Nutrition.</title>
        <authorList>
            <person name="Burns J.A."/>
            <person name="Paasch A."/>
            <person name="Narechania A."/>
            <person name="Kim E."/>
        </authorList>
    </citation>
    <scope>NUCLEOTIDE SEQUENCE [LARGE SCALE GENOMIC DNA]</scope>
    <source>
        <strain evidence="5 6">PLY_AMNH</strain>
    </source>
</reference>
<dbReference type="SUPFAM" id="SSF48403">
    <property type="entry name" value="Ankyrin repeat"/>
    <property type="match status" value="1"/>
</dbReference>
<dbReference type="SMART" id="SM00248">
    <property type="entry name" value="ANK"/>
    <property type="match status" value="5"/>
</dbReference>